<reference evidence="4" key="2">
    <citation type="submission" date="2021-04" db="EMBL/GenBank/DDBJ databases">
        <authorList>
            <person name="Gilroy R."/>
        </authorList>
    </citation>
    <scope>NUCLEOTIDE SEQUENCE</scope>
    <source>
        <strain evidence="4">CHK188-11489</strain>
    </source>
</reference>
<feature type="domain" description="PepSY" evidence="3">
    <location>
        <begin position="80"/>
        <end position="144"/>
    </location>
</feature>
<dbReference type="PROSITE" id="PS51257">
    <property type="entry name" value="PROKAR_LIPOPROTEIN"/>
    <property type="match status" value="1"/>
</dbReference>
<evidence type="ECO:0000259" key="3">
    <source>
        <dbReference type="Pfam" id="PF03413"/>
    </source>
</evidence>
<dbReference type="EMBL" id="DXBF01000003">
    <property type="protein sequence ID" value="HIZ61183.1"/>
    <property type="molecule type" value="Genomic_DNA"/>
</dbReference>
<gene>
    <name evidence="4" type="ORF">H9724_00205</name>
</gene>
<proteinExistence type="predicted"/>
<feature type="region of interest" description="Disordered" evidence="1">
    <location>
        <begin position="38"/>
        <end position="75"/>
    </location>
</feature>
<feature type="compositionally biased region" description="Low complexity" evidence="1">
    <location>
        <begin position="41"/>
        <end position="71"/>
    </location>
</feature>
<comment type="caution">
    <text evidence="4">The sequence shown here is derived from an EMBL/GenBank/DDBJ whole genome shotgun (WGS) entry which is preliminary data.</text>
</comment>
<evidence type="ECO:0000256" key="1">
    <source>
        <dbReference type="SAM" id="MobiDB-lite"/>
    </source>
</evidence>
<accession>A0A9D2FH57</accession>
<keyword evidence="2" id="KW-0732">Signal</keyword>
<protein>
    <submittedName>
        <fullName evidence="4">PepSY domain-containing protein</fullName>
    </submittedName>
</protein>
<organism evidence="4 5">
    <name type="scientific">Candidatus Gemmiger avistercoris</name>
    <dbReference type="NCBI Taxonomy" id="2838606"/>
    <lineage>
        <taxon>Bacteria</taxon>
        <taxon>Bacillati</taxon>
        <taxon>Bacillota</taxon>
        <taxon>Clostridia</taxon>
        <taxon>Eubacteriales</taxon>
        <taxon>Gemmiger</taxon>
    </lineage>
</organism>
<feature type="signal peptide" evidence="2">
    <location>
        <begin position="1"/>
        <end position="25"/>
    </location>
</feature>
<evidence type="ECO:0000256" key="2">
    <source>
        <dbReference type="SAM" id="SignalP"/>
    </source>
</evidence>
<dbReference type="Gene3D" id="3.10.450.40">
    <property type="match status" value="2"/>
</dbReference>
<sequence length="238" mass="24825">MKKRTLSLLAAAALAALALTGCANAAAYDGARAVAPQTGESPAAASDAAPTPSPAAPVAAPAGDTTAGVAGSADPDSGYISEEAAKAAALEHAGVAEADLDGIRVRLDYDDGRAVYDVEFLRRSDSGLEEYDYEIDAADGRIVSYDYDAEGLRDGRWTDDDAAASAAGTAVSAEQAKQIALEHAGVAEADVYGLEMELEHDDGRTCYEFSWKADFTEYDCDIDADTGEVLHFSQERDD</sequence>
<evidence type="ECO:0000313" key="5">
    <source>
        <dbReference type="Proteomes" id="UP000824105"/>
    </source>
</evidence>
<reference evidence="4" key="1">
    <citation type="journal article" date="2021" name="PeerJ">
        <title>Extensive microbial diversity within the chicken gut microbiome revealed by metagenomics and culture.</title>
        <authorList>
            <person name="Gilroy R."/>
            <person name="Ravi A."/>
            <person name="Getino M."/>
            <person name="Pursley I."/>
            <person name="Horton D.L."/>
            <person name="Alikhan N.F."/>
            <person name="Baker D."/>
            <person name="Gharbi K."/>
            <person name="Hall N."/>
            <person name="Watson M."/>
            <person name="Adriaenssens E.M."/>
            <person name="Foster-Nyarko E."/>
            <person name="Jarju S."/>
            <person name="Secka A."/>
            <person name="Antonio M."/>
            <person name="Oren A."/>
            <person name="Chaudhuri R.R."/>
            <person name="La Ragione R."/>
            <person name="Hildebrand F."/>
            <person name="Pallen M.J."/>
        </authorList>
    </citation>
    <scope>NUCLEOTIDE SEQUENCE</scope>
    <source>
        <strain evidence="4">CHK188-11489</strain>
    </source>
</reference>
<dbReference type="Proteomes" id="UP000824105">
    <property type="component" value="Unassembled WGS sequence"/>
</dbReference>
<feature type="domain" description="PepSY" evidence="3">
    <location>
        <begin position="171"/>
        <end position="230"/>
    </location>
</feature>
<evidence type="ECO:0000313" key="4">
    <source>
        <dbReference type="EMBL" id="HIZ61183.1"/>
    </source>
</evidence>
<dbReference type="Pfam" id="PF03413">
    <property type="entry name" value="PepSY"/>
    <property type="match status" value="2"/>
</dbReference>
<feature type="chain" id="PRO_5038824308" evidence="2">
    <location>
        <begin position="26"/>
        <end position="238"/>
    </location>
</feature>
<dbReference type="AlphaFoldDB" id="A0A9D2FH57"/>
<name>A0A9D2FH57_9FIRM</name>
<dbReference type="InterPro" id="IPR025711">
    <property type="entry name" value="PepSY"/>
</dbReference>